<dbReference type="Proteomes" id="UP000261420">
    <property type="component" value="Unplaced"/>
</dbReference>
<reference evidence="2" key="2">
    <citation type="submission" date="2025-09" db="UniProtKB">
        <authorList>
            <consortium name="Ensembl"/>
        </authorList>
    </citation>
    <scope>IDENTIFICATION</scope>
</reference>
<accession>A0A3B4U2A4</accession>
<evidence type="ECO:0000256" key="1">
    <source>
        <dbReference type="SAM" id="MobiDB-lite"/>
    </source>
</evidence>
<dbReference type="PANTHER" id="PTHR22145:SF2">
    <property type="entry name" value="SI:CH211-266K22.6"/>
    <property type="match status" value="1"/>
</dbReference>
<dbReference type="STRING" id="41447.ENSSDUP00000012313"/>
<reference evidence="2" key="1">
    <citation type="submission" date="2025-08" db="UniProtKB">
        <authorList>
            <consortium name="Ensembl"/>
        </authorList>
    </citation>
    <scope>IDENTIFICATION</scope>
</reference>
<protein>
    <submittedName>
        <fullName evidence="2">Uncharacterized LOC111221574</fullName>
    </submittedName>
</protein>
<feature type="compositionally biased region" description="Polar residues" evidence="1">
    <location>
        <begin position="82"/>
        <end position="102"/>
    </location>
</feature>
<evidence type="ECO:0000313" key="2">
    <source>
        <dbReference type="Ensembl" id="ENSSDUP00000012313.1"/>
    </source>
</evidence>
<feature type="compositionally biased region" description="Basic and acidic residues" evidence="1">
    <location>
        <begin position="381"/>
        <end position="391"/>
    </location>
</feature>
<dbReference type="Pfam" id="PF15344">
    <property type="entry name" value="FAM217"/>
    <property type="match status" value="1"/>
</dbReference>
<feature type="compositionally biased region" description="Polar residues" evidence="1">
    <location>
        <begin position="30"/>
        <end position="39"/>
    </location>
</feature>
<feature type="region of interest" description="Disordered" evidence="1">
    <location>
        <begin position="30"/>
        <end position="135"/>
    </location>
</feature>
<feature type="compositionally biased region" description="Polar residues" evidence="1">
    <location>
        <begin position="392"/>
        <end position="406"/>
    </location>
</feature>
<dbReference type="GeneID" id="111221574"/>
<dbReference type="OMA" id="VTAIMDN"/>
<keyword evidence="3" id="KW-1185">Reference proteome</keyword>
<feature type="compositionally biased region" description="Basic and acidic residues" evidence="1">
    <location>
        <begin position="482"/>
        <end position="511"/>
    </location>
</feature>
<dbReference type="AlphaFoldDB" id="A0A3B4U2A4"/>
<feature type="compositionally biased region" description="Basic and acidic residues" evidence="1">
    <location>
        <begin position="442"/>
        <end position="455"/>
    </location>
</feature>
<evidence type="ECO:0000313" key="3">
    <source>
        <dbReference type="Proteomes" id="UP000261420"/>
    </source>
</evidence>
<feature type="region of interest" description="Disordered" evidence="1">
    <location>
        <begin position="359"/>
        <end position="541"/>
    </location>
</feature>
<feature type="compositionally biased region" description="Basic and acidic residues" evidence="1">
    <location>
        <begin position="197"/>
        <end position="209"/>
    </location>
</feature>
<name>A0A3B4U2A4_SERDU</name>
<dbReference type="RefSeq" id="XP_022600747.1">
    <property type="nucleotide sequence ID" value="XM_022745026.1"/>
</dbReference>
<feature type="compositionally biased region" description="Basic and acidic residues" evidence="1">
    <location>
        <begin position="465"/>
        <end position="475"/>
    </location>
</feature>
<feature type="compositionally biased region" description="Polar residues" evidence="1">
    <location>
        <begin position="416"/>
        <end position="432"/>
    </location>
</feature>
<organism evidence="2 3">
    <name type="scientific">Seriola dumerili</name>
    <name type="common">Greater amberjack</name>
    <name type="synonym">Caranx dumerili</name>
    <dbReference type="NCBI Taxonomy" id="41447"/>
    <lineage>
        <taxon>Eukaryota</taxon>
        <taxon>Metazoa</taxon>
        <taxon>Chordata</taxon>
        <taxon>Craniata</taxon>
        <taxon>Vertebrata</taxon>
        <taxon>Euteleostomi</taxon>
        <taxon>Actinopterygii</taxon>
        <taxon>Neopterygii</taxon>
        <taxon>Teleostei</taxon>
        <taxon>Neoteleostei</taxon>
        <taxon>Acanthomorphata</taxon>
        <taxon>Carangaria</taxon>
        <taxon>Carangiformes</taxon>
        <taxon>Carangidae</taxon>
        <taxon>Seriola</taxon>
    </lineage>
</organism>
<dbReference type="GeneTree" id="ENSGT00940000154543"/>
<sequence length="541" mass="61072">MGTILQERAPQQCVERVFIREREWKKKALWTNNRPNVASNKMGRRQSQRKPQQPQHTFPSQENNNERRLQQRRKHKPHTPLTKRSNTCQHSAQGTSESNSHPRPSAEDRMEPKVQPAAQRFAHREQKHTGVRGSRHTAAFSCHHLSDSSHNLLERHSPKLEEASLSGHGEGDSDTDLSESERLPVLSSGRVPPQLELRPDVIEAEDRSTRSHRPRGQGRPGFDFPDFLPPPFNSWSLTQLAVFYNMEGLGAPRPRPVGSLERYLERLLQLEWRQIQTVQEESGKSAVSDVVSSYHRSPAAASSRLSSPKCILQCQRAFPLTFLSSLASHSTLLSGCACTLYRIRHSACSTSCCRSTHSHTRQSRLSPMLERRGPMSLPKRSYSESRVHSSDRSTVSQAQRFSSPVRANSHLRRMQASGNIRNPGQGANTKPHSTARDSSVGAEKDCLGARGDVMDYRTGGFRKRSGSEQRRRGGVERQQNGSEKRRSGSECRRGGSERRRTAEFKEREIKPDAVTAIMDNLHGSSYSPDNRPNRPKQVEFV</sequence>
<dbReference type="InterPro" id="IPR029266">
    <property type="entry name" value="FAM217"/>
</dbReference>
<proteinExistence type="predicted"/>
<dbReference type="Ensembl" id="ENSSDUT00000012535.1">
    <property type="protein sequence ID" value="ENSSDUP00000012313.1"/>
    <property type="gene ID" value="ENSSDUG00000008975.1"/>
</dbReference>
<dbReference type="KEGG" id="sdu:111221574"/>
<feature type="region of interest" description="Disordered" evidence="1">
    <location>
        <begin position="162"/>
        <end position="222"/>
    </location>
</feature>
<dbReference type="PANTHER" id="PTHR22145">
    <property type="entry name" value="SI:CH211-266K22.6"/>
    <property type="match status" value="1"/>
</dbReference>